<dbReference type="AlphaFoldDB" id="A0A6A5RGP0"/>
<dbReference type="Proteomes" id="UP000800082">
    <property type="component" value="Unassembled WGS sequence"/>
</dbReference>
<name>A0A6A5RGP0_9PLEO</name>
<reference evidence="1" key="1">
    <citation type="journal article" date="2020" name="Stud. Mycol.">
        <title>101 Dothideomycetes genomes: a test case for predicting lifestyles and emergence of pathogens.</title>
        <authorList>
            <person name="Haridas S."/>
            <person name="Albert R."/>
            <person name="Binder M."/>
            <person name="Bloem J."/>
            <person name="Labutti K."/>
            <person name="Salamov A."/>
            <person name="Andreopoulos B."/>
            <person name="Baker S."/>
            <person name="Barry K."/>
            <person name="Bills G."/>
            <person name="Bluhm B."/>
            <person name="Cannon C."/>
            <person name="Castanera R."/>
            <person name="Culley D."/>
            <person name="Daum C."/>
            <person name="Ezra D."/>
            <person name="Gonzalez J."/>
            <person name="Henrissat B."/>
            <person name="Kuo A."/>
            <person name="Liang C."/>
            <person name="Lipzen A."/>
            <person name="Lutzoni F."/>
            <person name="Magnuson J."/>
            <person name="Mondo S."/>
            <person name="Nolan M."/>
            <person name="Ohm R."/>
            <person name="Pangilinan J."/>
            <person name="Park H.-J."/>
            <person name="Ramirez L."/>
            <person name="Alfaro M."/>
            <person name="Sun H."/>
            <person name="Tritt A."/>
            <person name="Yoshinaga Y."/>
            <person name="Zwiers L.-H."/>
            <person name="Turgeon B."/>
            <person name="Goodwin S."/>
            <person name="Spatafora J."/>
            <person name="Crous P."/>
            <person name="Grigoriev I."/>
        </authorList>
    </citation>
    <scope>NUCLEOTIDE SEQUENCE</scope>
    <source>
        <strain evidence="1">CBS 183.55</strain>
    </source>
</reference>
<accession>A0A6A5RGP0</accession>
<dbReference type="OrthoDB" id="291007at2759"/>
<sequence>MIHEVSRSDRDNYVHFQCENFDRYTDAIAAAMHDNSGWTRLEAHTELCEDQDFADQYNFLGAEFVKIAGQDEPEGLDLDSIQLYTSTDFMDRVECFTNPNACPIAAWDEWAT</sequence>
<protein>
    <submittedName>
        <fullName evidence="1">Uncharacterized protein</fullName>
    </submittedName>
</protein>
<dbReference type="RefSeq" id="XP_033447743.1">
    <property type="nucleotide sequence ID" value="XM_033595981.1"/>
</dbReference>
<dbReference type="InterPro" id="IPR024079">
    <property type="entry name" value="MetalloPept_cat_dom_sf"/>
</dbReference>
<gene>
    <name evidence="1" type="ORF">M421DRAFT_6257</name>
</gene>
<keyword evidence="2" id="KW-1185">Reference proteome</keyword>
<dbReference type="GeneID" id="54353648"/>
<evidence type="ECO:0000313" key="1">
    <source>
        <dbReference type="EMBL" id="KAF1927491.1"/>
    </source>
</evidence>
<dbReference type="EMBL" id="ML978972">
    <property type="protein sequence ID" value="KAF1927491.1"/>
    <property type="molecule type" value="Genomic_DNA"/>
</dbReference>
<evidence type="ECO:0000313" key="2">
    <source>
        <dbReference type="Proteomes" id="UP000800082"/>
    </source>
</evidence>
<organism evidence="1 2">
    <name type="scientific">Didymella exigua CBS 183.55</name>
    <dbReference type="NCBI Taxonomy" id="1150837"/>
    <lineage>
        <taxon>Eukaryota</taxon>
        <taxon>Fungi</taxon>
        <taxon>Dikarya</taxon>
        <taxon>Ascomycota</taxon>
        <taxon>Pezizomycotina</taxon>
        <taxon>Dothideomycetes</taxon>
        <taxon>Pleosporomycetidae</taxon>
        <taxon>Pleosporales</taxon>
        <taxon>Pleosporineae</taxon>
        <taxon>Didymellaceae</taxon>
        <taxon>Didymella</taxon>
    </lineage>
</organism>
<proteinExistence type="predicted"/>
<dbReference type="GO" id="GO:0008237">
    <property type="term" value="F:metallopeptidase activity"/>
    <property type="evidence" value="ECO:0007669"/>
    <property type="project" value="InterPro"/>
</dbReference>
<dbReference type="Gene3D" id="3.40.390.10">
    <property type="entry name" value="Collagenase (Catalytic Domain)"/>
    <property type="match status" value="1"/>
</dbReference>